<keyword evidence="2" id="KW-1185">Reference proteome</keyword>
<keyword evidence="1" id="KW-0812">Transmembrane</keyword>
<sequence>MCTVQQYEQISRTTISLQSNHFEIYFIDWLKGEQQTLRYYTSHFSVIKINTSVTRRVSEPGYSGHNNDAELKHHYWAASFLLPFGSIFVLAIVVLLMVLFKRCPYVIAGVATSLLAMTVIFVIITSFNNTPLYS</sequence>
<proteinExistence type="predicted"/>
<dbReference type="Proteomes" id="UP000829291">
    <property type="component" value="Chromosome 4"/>
</dbReference>
<evidence type="ECO:0000313" key="2">
    <source>
        <dbReference type="Proteomes" id="UP000829291"/>
    </source>
</evidence>
<keyword evidence="1" id="KW-1133">Transmembrane helix</keyword>
<organism evidence="2 3">
    <name type="scientific">Neodiprion lecontei</name>
    <name type="common">Redheaded pine sawfly</name>
    <dbReference type="NCBI Taxonomy" id="441921"/>
    <lineage>
        <taxon>Eukaryota</taxon>
        <taxon>Metazoa</taxon>
        <taxon>Ecdysozoa</taxon>
        <taxon>Arthropoda</taxon>
        <taxon>Hexapoda</taxon>
        <taxon>Insecta</taxon>
        <taxon>Pterygota</taxon>
        <taxon>Neoptera</taxon>
        <taxon>Endopterygota</taxon>
        <taxon>Hymenoptera</taxon>
        <taxon>Tenthredinoidea</taxon>
        <taxon>Diprionidae</taxon>
        <taxon>Diprioninae</taxon>
        <taxon>Neodiprion</taxon>
    </lineage>
</organism>
<keyword evidence="1" id="KW-0472">Membrane</keyword>
<gene>
    <name evidence="3" type="primary">LOC107225650</name>
</gene>
<name>A0ABM3G1B5_NEOLC</name>
<dbReference type="RefSeq" id="XP_046594061.1">
    <property type="nucleotide sequence ID" value="XM_046738105.1"/>
</dbReference>
<feature type="transmembrane region" description="Helical" evidence="1">
    <location>
        <begin position="105"/>
        <end position="127"/>
    </location>
</feature>
<feature type="transmembrane region" description="Helical" evidence="1">
    <location>
        <begin position="75"/>
        <end position="98"/>
    </location>
</feature>
<accession>A0ABM3G1B5</accession>
<reference evidence="3" key="1">
    <citation type="submission" date="2025-08" db="UniProtKB">
        <authorList>
            <consortium name="RefSeq"/>
        </authorList>
    </citation>
    <scope>IDENTIFICATION</scope>
    <source>
        <tissue evidence="3">Thorax and Abdomen</tissue>
    </source>
</reference>
<protein>
    <submittedName>
        <fullName evidence="3">Uncharacterized protein LOC107225650 isoform X1</fullName>
    </submittedName>
</protein>
<dbReference type="GeneID" id="107225650"/>
<evidence type="ECO:0000313" key="3">
    <source>
        <dbReference type="RefSeq" id="XP_046594061.1"/>
    </source>
</evidence>
<evidence type="ECO:0000256" key="1">
    <source>
        <dbReference type="SAM" id="Phobius"/>
    </source>
</evidence>